<dbReference type="Proteomes" id="UP000315103">
    <property type="component" value="Unassembled WGS sequence"/>
</dbReference>
<dbReference type="InterPro" id="IPR021560">
    <property type="entry name" value="DUF3021"/>
</dbReference>
<evidence type="ECO:0000256" key="1">
    <source>
        <dbReference type="SAM" id="Phobius"/>
    </source>
</evidence>
<name>A0A558AVM1_9STAP</name>
<comment type="caution">
    <text evidence="2">The sequence shown here is derived from an EMBL/GenBank/DDBJ whole genome shotgun (WGS) entry which is preliminary data.</text>
</comment>
<protein>
    <submittedName>
        <fullName evidence="2">DUF3021 domain-containing protein</fullName>
    </submittedName>
</protein>
<evidence type="ECO:0000313" key="2">
    <source>
        <dbReference type="EMBL" id="TVT28312.1"/>
    </source>
</evidence>
<dbReference type="EMBL" id="VMSJ01000002">
    <property type="protein sequence ID" value="TVT28312.1"/>
    <property type="molecule type" value="Genomic_DNA"/>
</dbReference>
<dbReference type="RefSeq" id="WP_145288054.1">
    <property type="nucleotide sequence ID" value="NZ_VMSJ01000002.1"/>
</dbReference>
<organism evidence="2 3">
    <name type="scientific">Salinicoccus cyprini</name>
    <dbReference type="NCBI Taxonomy" id="2493691"/>
    <lineage>
        <taxon>Bacteria</taxon>
        <taxon>Bacillati</taxon>
        <taxon>Bacillota</taxon>
        <taxon>Bacilli</taxon>
        <taxon>Bacillales</taxon>
        <taxon>Staphylococcaceae</taxon>
        <taxon>Salinicoccus</taxon>
    </lineage>
</organism>
<feature type="transmembrane region" description="Helical" evidence="1">
    <location>
        <begin position="67"/>
        <end position="89"/>
    </location>
</feature>
<keyword evidence="1" id="KW-1133">Transmembrane helix</keyword>
<feature type="transmembrane region" description="Helical" evidence="1">
    <location>
        <begin position="95"/>
        <end position="121"/>
    </location>
</feature>
<sequence length="122" mass="13750">MDILILNSLLRGGIPFVIMGSIALLLYFQNDLSNAKSTFLVGLIIFFVAAASVIYDLDHWSIFKRSIIHLLTMLITVYPILLFSGWFDITSISDALIVLLIFLLVGVVLWSVFIILARIFAW</sequence>
<reference evidence="2 3" key="1">
    <citation type="submission" date="2019-07" db="EMBL/GenBank/DDBJ databases">
        <title>Salinicoccus cyprini sp. nov., isolated from gastro-intestinal tract of mirror carp, Cyprinus carpio var. specularis, collected from Gobind Sagar Reservoir, Himachal Pradesh, India.</title>
        <authorList>
            <person name="Talwar C."/>
            <person name="Singh A.K."/>
            <person name="Lal R."/>
            <person name="Negi R.K."/>
        </authorList>
    </citation>
    <scope>NUCLEOTIDE SEQUENCE [LARGE SCALE GENOMIC DNA]</scope>
    <source>
        <strain evidence="2 3">CT19</strain>
    </source>
</reference>
<accession>A0A558AVM1</accession>
<dbReference type="AlphaFoldDB" id="A0A558AVM1"/>
<keyword evidence="1" id="KW-0472">Membrane</keyword>
<keyword evidence="1" id="KW-0812">Transmembrane</keyword>
<dbReference type="OrthoDB" id="2224367at2"/>
<proteinExistence type="predicted"/>
<dbReference type="Pfam" id="PF11457">
    <property type="entry name" value="DUF3021"/>
    <property type="match status" value="1"/>
</dbReference>
<evidence type="ECO:0000313" key="3">
    <source>
        <dbReference type="Proteomes" id="UP000315103"/>
    </source>
</evidence>
<keyword evidence="3" id="KW-1185">Reference proteome</keyword>
<feature type="transmembrane region" description="Helical" evidence="1">
    <location>
        <begin position="35"/>
        <end position="55"/>
    </location>
</feature>
<feature type="transmembrane region" description="Helical" evidence="1">
    <location>
        <begin position="12"/>
        <end position="29"/>
    </location>
</feature>
<gene>
    <name evidence="2" type="ORF">FO441_07460</name>
</gene>